<evidence type="ECO:0000256" key="2">
    <source>
        <dbReference type="ARBA" id="ARBA00013194"/>
    </source>
</evidence>
<dbReference type="PROSITE" id="PS50059">
    <property type="entry name" value="FKBP_PPIASE"/>
    <property type="match status" value="1"/>
</dbReference>
<feature type="signal peptide" evidence="6">
    <location>
        <begin position="1"/>
        <end position="22"/>
    </location>
</feature>
<evidence type="ECO:0000313" key="9">
    <source>
        <dbReference type="Proteomes" id="UP000187283"/>
    </source>
</evidence>
<dbReference type="OrthoDB" id="1902587at2759"/>
<dbReference type="STRING" id="133412.A0A1R1XW71"/>
<keyword evidence="3 5" id="KW-0697">Rotamase</keyword>
<comment type="caution">
    <text evidence="8">The sequence shown here is derived from an EMBL/GenBank/DDBJ whole genome shotgun (WGS) entry which is preliminary data.</text>
</comment>
<keyword evidence="4 5" id="KW-0413">Isomerase</keyword>
<evidence type="ECO:0000313" key="8">
    <source>
        <dbReference type="EMBL" id="OMJ18880.1"/>
    </source>
</evidence>
<evidence type="ECO:0000256" key="3">
    <source>
        <dbReference type="ARBA" id="ARBA00023110"/>
    </source>
</evidence>
<sequence>MVSFGIKNLLVVAILALGIAAATDNEPKLGIDILRAVEDCKQVAKSGDEVHVHYSGKIEKTGVVFDSSYKRNRPITFSLGEGYVIKGWDQGVAGMCVGEKRLLTIPHELGYGKRGINHIIPPEATLIFTVELLGIGKDFKYLPTAEDSINSKDEL</sequence>
<dbReference type="GO" id="GO:0005783">
    <property type="term" value="C:endoplasmic reticulum"/>
    <property type="evidence" value="ECO:0007669"/>
    <property type="project" value="TreeGrafter"/>
</dbReference>
<dbReference type="EMBL" id="LSSN01001634">
    <property type="protein sequence ID" value="OMJ18880.1"/>
    <property type="molecule type" value="Genomic_DNA"/>
</dbReference>
<dbReference type="GO" id="GO:0003755">
    <property type="term" value="F:peptidyl-prolyl cis-trans isomerase activity"/>
    <property type="evidence" value="ECO:0007669"/>
    <property type="project" value="UniProtKB-KW"/>
</dbReference>
<dbReference type="InterPro" id="IPR046357">
    <property type="entry name" value="PPIase_dom_sf"/>
</dbReference>
<feature type="domain" description="PPIase FKBP-type" evidence="7">
    <location>
        <begin position="47"/>
        <end position="136"/>
    </location>
</feature>
<dbReference type="InterPro" id="IPR044609">
    <property type="entry name" value="FKBP2/11"/>
</dbReference>
<keyword evidence="9" id="KW-1185">Reference proteome</keyword>
<dbReference type="SUPFAM" id="SSF54534">
    <property type="entry name" value="FKBP-like"/>
    <property type="match status" value="1"/>
</dbReference>
<dbReference type="AlphaFoldDB" id="A0A1R1XW71"/>
<evidence type="ECO:0000259" key="7">
    <source>
        <dbReference type="PROSITE" id="PS50059"/>
    </source>
</evidence>
<evidence type="ECO:0000256" key="5">
    <source>
        <dbReference type="PROSITE-ProRule" id="PRU00277"/>
    </source>
</evidence>
<proteinExistence type="predicted"/>
<feature type="chain" id="PRO_5012751561" description="peptidylprolyl isomerase" evidence="6">
    <location>
        <begin position="23"/>
        <end position="155"/>
    </location>
</feature>
<dbReference type="PANTHER" id="PTHR45779:SF7">
    <property type="entry name" value="PEPTIDYLPROLYL ISOMERASE"/>
    <property type="match status" value="1"/>
</dbReference>
<evidence type="ECO:0000256" key="1">
    <source>
        <dbReference type="ARBA" id="ARBA00000971"/>
    </source>
</evidence>
<dbReference type="PANTHER" id="PTHR45779">
    <property type="entry name" value="PEPTIDYLPROLYL ISOMERASE"/>
    <property type="match status" value="1"/>
</dbReference>
<comment type="catalytic activity">
    <reaction evidence="1 5">
        <text>[protein]-peptidylproline (omega=180) = [protein]-peptidylproline (omega=0)</text>
        <dbReference type="Rhea" id="RHEA:16237"/>
        <dbReference type="Rhea" id="RHEA-COMP:10747"/>
        <dbReference type="Rhea" id="RHEA-COMP:10748"/>
        <dbReference type="ChEBI" id="CHEBI:83833"/>
        <dbReference type="ChEBI" id="CHEBI:83834"/>
        <dbReference type="EC" id="5.2.1.8"/>
    </reaction>
</comment>
<dbReference type="InterPro" id="IPR001179">
    <property type="entry name" value="PPIase_FKBP_dom"/>
</dbReference>
<dbReference type="Gene3D" id="3.10.50.40">
    <property type="match status" value="1"/>
</dbReference>
<keyword evidence="6" id="KW-0732">Signal</keyword>
<dbReference type="EC" id="5.2.1.8" evidence="2 5"/>
<dbReference type="FunFam" id="3.10.50.40:FF:000006">
    <property type="entry name" value="Peptidyl-prolyl cis-trans isomerase"/>
    <property type="match status" value="1"/>
</dbReference>
<name>A0A1R1XW71_9FUNG</name>
<protein>
    <recommendedName>
        <fullName evidence="2 5">peptidylprolyl isomerase</fullName>
        <ecNumber evidence="2 5">5.2.1.8</ecNumber>
    </recommendedName>
</protein>
<accession>A0A1R1XW71</accession>
<dbReference type="Pfam" id="PF00254">
    <property type="entry name" value="FKBP_C"/>
    <property type="match status" value="1"/>
</dbReference>
<reference evidence="8 9" key="1">
    <citation type="submission" date="2017-01" db="EMBL/GenBank/DDBJ databases">
        <authorList>
            <person name="Mah S.A."/>
            <person name="Swanson W.J."/>
            <person name="Moy G.W."/>
            <person name="Vacquier V.D."/>
        </authorList>
    </citation>
    <scope>NUCLEOTIDE SEQUENCE [LARGE SCALE GENOMIC DNA]</scope>
    <source>
        <strain evidence="8 9">GSMNP</strain>
    </source>
</reference>
<dbReference type="Proteomes" id="UP000187283">
    <property type="component" value="Unassembled WGS sequence"/>
</dbReference>
<evidence type="ECO:0000256" key="4">
    <source>
        <dbReference type="ARBA" id="ARBA00023235"/>
    </source>
</evidence>
<organism evidence="8 9">
    <name type="scientific">Smittium culicis</name>
    <dbReference type="NCBI Taxonomy" id="133412"/>
    <lineage>
        <taxon>Eukaryota</taxon>
        <taxon>Fungi</taxon>
        <taxon>Fungi incertae sedis</taxon>
        <taxon>Zoopagomycota</taxon>
        <taxon>Kickxellomycotina</taxon>
        <taxon>Harpellomycetes</taxon>
        <taxon>Harpellales</taxon>
        <taxon>Legeriomycetaceae</taxon>
        <taxon>Smittium</taxon>
    </lineage>
</organism>
<evidence type="ECO:0000256" key="6">
    <source>
        <dbReference type="SAM" id="SignalP"/>
    </source>
</evidence>
<gene>
    <name evidence="8" type="ORF">AYI70_g5082</name>
</gene>